<organism evidence="1 2">
    <name type="scientific">Cirrhinus molitorella</name>
    <name type="common">mud carp</name>
    <dbReference type="NCBI Taxonomy" id="172907"/>
    <lineage>
        <taxon>Eukaryota</taxon>
        <taxon>Metazoa</taxon>
        <taxon>Chordata</taxon>
        <taxon>Craniata</taxon>
        <taxon>Vertebrata</taxon>
        <taxon>Euteleostomi</taxon>
        <taxon>Actinopterygii</taxon>
        <taxon>Neopterygii</taxon>
        <taxon>Teleostei</taxon>
        <taxon>Ostariophysi</taxon>
        <taxon>Cypriniformes</taxon>
        <taxon>Cyprinidae</taxon>
        <taxon>Labeoninae</taxon>
        <taxon>Labeonini</taxon>
        <taxon>Cirrhinus</taxon>
    </lineage>
</organism>
<dbReference type="EMBL" id="JAUYZG010000012">
    <property type="protein sequence ID" value="KAK2892394.1"/>
    <property type="molecule type" value="Genomic_DNA"/>
</dbReference>
<keyword evidence="2" id="KW-1185">Reference proteome</keyword>
<comment type="caution">
    <text evidence="1">The sequence shown here is derived from an EMBL/GenBank/DDBJ whole genome shotgun (WGS) entry which is preliminary data.</text>
</comment>
<evidence type="ECO:0000313" key="2">
    <source>
        <dbReference type="Proteomes" id="UP001187343"/>
    </source>
</evidence>
<dbReference type="AlphaFoldDB" id="A0AA88PMV5"/>
<sequence length="148" mass="16304">MDSELKINPSGSYDDLFGNRSPPPERSSQQSSRSQSSHRLRSAVQIPQPPSFQPPSIPSTLPTNLSFSPSHSQYPQAFPFNSSPYFLATAIPSHRPASSVLRPSPFSPALRLQILSSNYIDLAHLLHPSLINISQPRELQTSQSHYAA</sequence>
<reference evidence="1" key="1">
    <citation type="submission" date="2023-08" db="EMBL/GenBank/DDBJ databases">
        <title>Chromosome-level Genome Assembly of mud carp (Cirrhinus molitorella).</title>
        <authorList>
            <person name="Liu H."/>
        </authorList>
    </citation>
    <scope>NUCLEOTIDE SEQUENCE</scope>
    <source>
        <strain evidence="1">Prfri</strain>
        <tissue evidence="1">Muscle</tissue>
    </source>
</reference>
<gene>
    <name evidence="1" type="ORF">Q8A67_012382</name>
</gene>
<name>A0AA88PMV5_9TELE</name>
<dbReference type="Proteomes" id="UP001187343">
    <property type="component" value="Unassembled WGS sequence"/>
</dbReference>
<proteinExistence type="predicted"/>
<protein>
    <submittedName>
        <fullName evidence="1">Uncharacterized protein</fullName>
    </submittedName>
</protein>
<evidence type="ECO:0000313" key="1">
    <source>
        <dbReference type="EMBL" id="KAK2892394.1"/>
    </source>
</evidence>
<accession>A0AA88PMV5</accession>